<feature type="compositionally biased region" description="Polar residues" evidence="1">
    <location>
        <begin position="51"/>
        <end position="63"/>
    </location>
</feature>
<dbReference type="InParanoid" id="M4BUF1"/>
<reference evidence="3" key="1">
    <citation type="journal article" date="2010" name="Science">
        <title>Signatures of adaptation to obligate biotrophy in the Hyaloperonospora arabidopsidis genome.</title>
        <authorList>
            <person name="Baxter L."/>
            <person name="Tripathy S."/>
            <person name="Ishaque N."/>
            <person name="Boot N."/>
            <person name="Cabral A."/>
            <person name="Kemen E."/>
            <person name="Thines M."/>
            <person name="Ah-Fong A."/>
            <person name="Anderson R."/>
            <person name="Badejoko W."/>
            <person name="Bittner-Eddy P."/>
            <person name="Boore J.L."/>
            <person name="Chibucos M.C."/>
            <person name="Coates M."/>
            <person name="Dehal P."/>
            <person name="Delehaunty K."/>
            <person name="Dong S."/>
            <person name="Downton P."/>
            <person name="Dumas B."/>
            <person name="Fabro G."/>
            <person name="Fronick C."/>
            <person name="Fuerstenberg S.I."/>
            <person name="Fulton L."/>
            <person name="Gaulin E."/>
            <person name="Govers F."/>
            <person name="Hughes L."/>
            <person name="Humphray S."/>
            <person name="Jiang R.H."/>
            <person name="Judelson H."/>
            <person name="Kamoun S."/>
            <person name="Kyung K."/>
            <person name="Meijer H."/>
            <person name="Minx P."/>
            <person name="Morris P."/>
            <person name="Nelson J."/>
            <person name="Phuntumart V."/>
            <person name="Qutob D."/>
            <person name="Rehmany A."/>
            <person name="Rougon-Cardoso A."/>
            <person name="Ryden P."/>
            <person name="Torto-Alalibo T."/>
            <person name="Studholme D."/>
            <person name="Wang Y."/>
            <person name="Win J."/>
            <person name="Wood J."/>
            <person name="Clifton S.W."/>
            <person name="Rogers J."/>
            <person name="Van den Ackerveken G."/>
            <person name="Jones J.D."/>
            <person name="McDowell J.M."/>
            <person name="Beynon J."/>
            <person name="Tyler B.M."/>
        </authorList>
    </citation>
    <scope>NUCLEOTIDE SEQUENCE [LARGE SCALE GENOMIC DNA]</scope>
    <source>
        <strain evidence="3">Emoy2</strain>
    </source>
</reference>
<name>M4BUF1_HYAAE</name>
<dbReference type="EMBL" id="JH597939">
    <property type="status" value="NOT_ANNOTATED_CDS"/>
    <property type="molecule type" value="Genomic_DNA"/>
</dbReference>
<proteinExistence type="predicted"/>
<dbReference type="EnsemblProtists" id="HpaT810139">
    <property type="protein sequence ID" value="HpaP810139"/>
    <property type="gene ID" value="HpaG810139"/>
</dbReference>
<keyword evidence="3" id="KW-1185">Reference proteome</keyword>
<organism evidence="2 3">
    <name type="scientific">Hyaloperonospora arabidopsidis (strain Emoy2)</name>
    <name type="common">Downy mildew agent</name>
    <name type="synonym">Peronospora arabidopsidis</name>
    <dbReference type="NCBI Taxonomy" id="559515"/>
    <lineage>
        <taxon>Eukaryota</taxon>
        <taxon>Sar</taxon>
        <taxon>Stramenopiles</taxon>
        <taxon>Oomycota</taxon>
        <taxon>Peronosporomycetes</taxon>
        <taxon>Peronosporales</taxon>
        <taxon>Peronosporaceae</taxon>
        <taxon>Hyaloperonospora</taxon>
    </lineage>
</organism>
<reference evidence="2" key="2">
    <citation type="submission" date="2015-06" db="UniProtKB">
        <authorList>
            <consortium name="EnsemblProtists"/>
        </authorList>
    </citation>
    <scope>IDENTIFICATION</scope>
    <source>
        <strain evidence="2">Emoy2</strain>
    </source>
</reference>
<dbReference type="Proteomes" id="UP000011713">
    <property type="component" value="Unassembled WGS sequence"/>
</dbReference>
<evidence type="ECO:0000313" key="2">
    <source>
        <dbReference type="EnsemblProtists" id="HpaP810139"/>
    </source>
</evidence>
<dbReference type="VEuPathDB" id="FungiDB:HpaG810139"/>
<evidence type="ECO:0000313" key="3">
    <source>
        <dbReference type="Proteomes" id="UP000011713"/>
    </source>
</evidence>
<dbReference type="HOGENOM" id="CLU_051764_0_1_1"/>
<protein>
    <submittedName>
        <fullName evidence="2">Uncharacterized protein</fullName>
    </submittedName>
</protein>
<accession>M4BUF1</accession>
<evidence type="ECO:0000256" key="1">
    <source>
        <dbReference type="SAM" id="MobiDB-lite"/>
    </source>
</evidence>
<sequence length="195" mass="21102">MTASLHRASVVNPPAAPITNDKREGAQVDPDRGAQNHPRRRGNLAEGVSRTPMSSPTPGTHATSPDIGIGHDDDVVSGVSPHGAGGSLAHRAASVEVGGPKEDHEMILFELSGLRETLGKTQSELDATQARVQALESGHPPGWRPSLTSWFGFSKRWQGQPPRCKRLQVHVGRIPIRLKQSNVEHRMCAQFAWKV</sequence>
<feature type="region of interest" description="Disordered" evidence="1">
    <location>
        <begin position="1"/>
        <end position="87"/>
    </location>
</feature>
<dbReference type="AlphaFoldDB" id="M4BUF1"/>
<feature type="compositionally biased region" description="Basic and acidic residues" evidence="1">
    <location>
        <begin position="20"/>
        <end position="34"/>
    </location>
</feature>